<keyword evidence="1" id="KW-1133">Transmembrane helix</keyword>
<accession>A0A0C9LU19</accession>
<evidence type="ECO:0000313" key="3">
    <source>
        <dbReference type="Proteomes" id="UP000053815"/>
    </source>
</evidence>
<gene>
    <name evidence="2" type="ORF">MAM1_0059d03715</name>
</gene>
<feature type="transmembrane region" description="Helical" evidence="1">
    <location>
        <begin position="59"/>
        <end position="77"/>
    </location>
</feature>
<evidence type="ECO:0000313" key="2">
    <source>
        <dbReference type="EMBL" id="GAN04255.1"/>
    </source>
</evidence>
<dbReference type="EMBL" id="DF836348">
    <property type="protein sequence ID" value="GAN04255.1"/>
    <property type="molecule type" value="Genomic_DNA"/>
</dbReference>
<feature type="transmembrane region" description="Helical" evidence="1">
    <location>
        <begin position="84"/>
        <end position="106"/>
    </location>
</feature>
<keyword evidence="1" id="KW-0472">Membrane</keyword>
<evidence type="ECO:0000256" key="1">
    <source>
        <dbReference type="SAM" id="Phobius"/>
    </source>
</evidence>
<protein>
    <submittedName>
        <fullName evidence="2">Uncharacterized protein</fullName>
    </submittedName>
</protein>
<dbReference type="Proteomes" id="UP000053815">
    <property type="component" value="Unassembled WGS sequence"/>
</dbReference>
<name>A0A0C9LU19_9FUNG</name>
<keyword evidence="3" id="KW-1185">Reference proteome</keyword>
<proteinExistence type="predicted"/>
<feature type="transmembrane region" description="Helical" evidence="1">
    <location>
        <begin position="35"/>
        <end position="53"/>
    </location>
</feature>
<reference evidence="2" key="1">
    <citation type="submission" date="2014-09" db="EMBL/GenBank/DDBJ databases">
        <title>Draft genome sequence of an oleaginous Mucoromycotina fungus Mucor ambiguus NBRC6742.</title>
        <authorList>
            <person name="Takeda I."/>
            <person name="Yamane N."/>
            <person name="Morita T."/>
            <person name="Tamano K."/>
            <person name="Machida M."/>
            <person name="Baker S."/>
            <person name="Koike H."/>
        </authorList>
    </citation>
    <scope>NUCLEOTIDE SEQUENCE</scope>
    <source>
        <strain evidence="2">NBRC 6742</strain>
    </source>
</reference>
<sequence>MLFTAAVAVYLLSWCGLGACFCCLLLFICCLGAVYCCYCCAFIIAVLVMHSLLGKLEQFTVAVAVYLLSWRLLGVGFCCYCRSFAVLVMLYRVILVLSAAAASIYYCWLS</sequence>
<organism evidence="2">
    <name type="scientific">Mucor ambiguus</name>
    <dbReference type="NCBI Taxonomy" id="91626"/>
    <lineage>
        <taxon>Eukaryota</taxon>
        <taxon>Fungi</taxon>
        <taxon>Fungi incertae sedis</taxon>
        <taxon>Mucoromycota</taxon>
        <taxon>Mucoromycotina</taxon>
        <taxon>Mucoromycetes</taxon>
        <taxon>Mucorales</taxon>
        <taxon>Mucorineae</taxon>
        <taxon>Mucoraceae</taxon>
        <taxon>Mucor</taxon>
    </lineage>
</organism>
<feature type="transmembrane region" description="Helical" evidence="1">
    <location>
        <begin position="6"/>
        <end position="28"/>
    </location>
</feature>
<keyword evidence="1" id="KW-0812">Transmembrane</keyword>
<dbReference type="AlphaFoldDB" id="A0A0C9LU19"/>